<protein>
    <recommendedName>
        <fullName evidence="3">FAD/NAD(P)-binding domain-containing protein</fullName>
    </recommendedName>
</protein>
<sequence length="551" mass="62282">MTLQAILAAVLTLYCAGLLFWQILRHSLLRKQTCVLDLQHLGSSRNGDQKIHGTAVICGGSLAGLFAARVCHDHFDEVVIVEPEAWADDPDSRRQDAWRQAKHRSRIMQYKSLQGPIQPFAFMALDNLFPNLAKECEASDITVRTSDYRSSTWGRWPKKPYHQYNGTLPDTIIAGRPGLETLIRRLVLGTLYKNIQQLVGTVTGVSCDTSDSARLDRVIIRTSVGSREIKAALVVDCTGPASAGLKWLKRQGYGQSGTYPCGKLPLEKLRITYNQKITYSTFEFYVPPELGNRLPGLPAPYEKCGLIYLCITDPTLDCRCIHIQRTDGNYIQLCCVIFGQIEHPRTLEEIKMYAQSMVTWEPIPSSVFELLDILEEVEDTMTCSHLPFSGASYIRYDKAVNLPANWIATGDSVMKLNPLYGQGVVKALMDAICLNTLLHKHRMTSFVPKDFSTEFFEMQKNKISRLWNANKNRDYSYQSTVPVPGETLSDGWFSRWYTRQIIMLSFDDLQVGSALWNASMMLAPPIDTLEPGIVLKVVWHALKRWVARFLL</sequence>
<dbReference type="SUPFAM" id="SSF51905">
    <property type="entry name" value="FAD/NAD(P)-binding domain"/>
    <property type="match status" value="1"/>
</dbReference>
<dbReference type="GeneID" id="85354817"/>
<dbReference type="InterPro" id="IPR036188">
    <property type="entry name" value="FAD/NAD-bd_sf"/>
</dbReference>
<organism evidence="1 2">
    <name type="scientific">Armillaria tabescens</name>
    <name type="common">Ringless honey mushroom</name>
    <name type="synonym">Agaricus tabescens</name>
    <dbReference type="NCBI Taxonomy" id="1929756"/>
    <lineage>
        <taxon>Eukaryota</taxon>
        <taxon>Fungi</taxon>
        <taxon>Dikarya</taxon>
        <taxon>Basidiomycota</taxon>
        <taxon>Agaricomycotina</taxon>
        <taxon>Agaricomycetes</taxon>
        <taxon>Agaricomycetidae</taxon>
        <taxon>Agaricales</taxon>
        <taxon>Marasmiineae</taxon>
        <taxon>Physalacriaceae</taxon>
        <taxon>Desarmillaria</taxon>
    </lineage>
</organism>
<reference evidence="1" key="1">
    <citation type="submission" date="2023-06" db="EMBL/GenBank/DDBJ databases">
        <authorList>
            <consortium name="Lawrence Berkeley National Laboratory"/>
            <person name="Ahrendt S."/>
            <person name="Sahu N."/>
            <person name="Indic B."/>
            <person name="Wong-Bajracharya J."/>
            <person name="Merenyi Z."/>
            <person name="Ke H.-M."/>
            <person name="Monk M."/>
            <person name="Kocsube S."/>
            <person name="Drula E."/>
            <person name="Lipzen A."/>
            <person name="Balint B."/>
            <person name="Henrissat B."/>
            <person name="Andreopoulos B."/>
            <person name="Martin F.M."/>
            <person name="Harder C.B."/>
            <person name="Rigling D."/>
            <person name="Ford K.L."/>
            <person name="Foster G.D."/>
            <person name="Pangilinan J."/>
            <person name="Papanicolaou A."/>
            <person name="Barry K."/>
            <person name="LaButti K."/>
            <person name="Viragh M."/>
            <person name="Koriabine M."/>
            <person name="Yan M."/>
            <person name="Riley R."/>
            <person name="Champramary S."/>
            <person name="Plett K.L."/>
            <person name="Tsai I.J."/>
            <person name="Slot J."/>
            <person name="Sipos G."/>
            <person name="Plett J."/>
            <person name="Nagy L.G."/>
            <person name="Grigoriev I.V."/>
        </authorList>
    </citation>
    <scope>NUCLEOTIDE SEQUENCE</scope>
    <source>
        <strain evidence="1">CCBAS 213</strain>
    </source>
</reference>
<keyword evidence="2" id="KW-1185">Reference proteome</keyword>
<name>A0AA39TQ95_ARMTA</name>
<dbReference type="Proteomes" id="UP001175211">
    <property type="component" value="Unassembled WGS sequence"/>
</dbReference>
<proteinExistence type="predicted"/>
<dbReference type="Gene3D" id="3.50.50.60">
    <property type="entry name" value="FAD/NAD(P)-binding domain"/>
    <property type="match status" value="1"/>
</dbReference>
<gene>
    <name evidence="1" type="ORF">EV420DRAFT_1505043</name>
</gene>
<evidence type="ECO:0000313" key="2">
    <source>
        <dbReference type="Proteomes" id="UP001175211"/>
    </source>
</evidence>
<evidence type="ECO:0008006" key="3">
    <source>
        <dbReference type="Google" id="ProtNLM"/>
    </source>
</evidence>
<evidence type="ECO:0000313" key="1">
    <source>
        <dbReference type="EMBL" id="KAK0466737.1"/>
    </source>
</evidence>
<dbReference type="AlphaFoldDB" id="A0AA39TQ95"/>
<accession>A0AA39TQ95</accession>
<dbReference type="EMBL" id="JAUEPS010000003">
    <property type="protein sequence ID" value="KAK0466737.1"/>
    <property type="molecule type" value="Genomic_DNA"/>
</dbReference>
<dbReference type="RefSeq" id="XP_060337329.1">
    <property type="nucleotide sequence ID" value="XM_060471269.1"/>
</dbReference>
<comment type="caution">
    <text evidence="1">The sequence shown here is derived from an EMBL/GenBank/DDBJ whole genome shotgun (WGS) entry which is preliminary data.</text>
</comment>